<dbReference type="Proteomes" id="UP000823633">
    <property type="component" value="Unassembled WGS sequence"/>
</dbReference>
<dbReference type="SUPFAM" id="SSF47413">
    <property type="entry name" value="lambda repressor-like DNA-binding domains"/>
    <property type="match status" value="1"/>
</dbReference>
<keyword evidence="1" id="KW-0238">DNA-binding</keyword>
<dbReference type="PROSITE" id="PS50943">
    <property type="entry name" value="HTH_CROC1"/>
    <property type="match status" value="1"/>
</dbReference>
<gene>
    <name evidence="3" type="ORF">IAC42_06145</name>
</gene>
<evidence type="ECO:0000313" key="3">
    <source>
        <dbReference type="EMBL" id="MBO8443324.1"/>
    </source>
</evidence>
<sequence>MDNADIGRLIRGMRLEKGLSQRELAEKLGVCGKTVSKWECGMGAPDIQLWSALSQELGIDLATLHEGRMDVAKKDNGKLSRMRIHVCPSCGNVVVSSAEARISCCGRSLTPLEAKAADEAHLPAIERIGDEYLVRLSHPMDKEHHIAFICLLRDDSFLIRRLYAEGGDEVYIPAIGRRARLYVYCTHDGLFLAPPEILS</sequence>
<dbReference type="Gene3D" id="1.10.260.40">
    <property type="entry name" value="lambda repressor-like DNA-binding domains"/>
    <property type="match status" value="1"/>
</dbReference>
<dbReference type="GO" id="GO:0016491">
    <property type="term" value="F:oxidoreductase activity"/>
    <property type="evidence" value="ECO:0007669"/>
    <property type="project" value="InterPro"/>
</dbReference>
<organism evidence="3 4">
    <name type="scientific">Candidatus Aphodenecus pullistercoris</name>
    <dbReference type="NCBI Taxonomy" id="2840669"/>
    <lineage>
        <taxon>Bacteria</taxon>
        <taxon>Pseudomonadati</taxon>
        <taxon>Spirochaetota</taxon>
        <taxon>Spirochaetia</taxon>
        <taxon>Spirochaetales</taxon>
        <taxon>Candidatus Aphodenecus</taxon>
    </lineage>
</organism>
<reference evidence="3" key="2">
    <citation type="journal article" date="2021" name="PeerJ">
        <title>Extensive microbial diversity within the chicken gut microbiome revealed by metagenomics and culture.</title>
        <authorList>
            <person name="Gilroy R."/>
            <person name="Ravi A."/>
            <person name="Getino M."/>
            <person name="Pursley I."/>
            <person name="Horton D.L."/>
            <person name="Alikhan N.F."/>
            <person name="Baker D."/>
            <person name="Gharbi K."/>
            <person name="Hall N."/>
            <person name="Watson M."/>
            <person name="Adriaenssens E.M."/>
            <person name="Foster-Nyarko E."/>
            <person name="Jarju S."/>
            <person name="Secka A."/>
            <person name="Antonio M."/>
            <person name="Oren A."/>
            <person name="Chaudhuri R.R."/>
            <person name="La Ragione R."/>
            <person name="Hildebrand F."/>
            <person name="Pallen M.J."/>
        </authorList>
    </citation>
    <scope>NUCLEOTIDE SEQUENCE</scope>
    <source>
        <strain evidence="3">11167</strain>
    </source>
</reference>
<dbReference type="InterPro" id="IPR010982">
    <property type="entry name" value="Lambda_DNA-bd_dom_sf"/>
</dbReference>
<dbReference type="CDD" id="cd00093">
    <property type="entry name" value="HTH_XRE"/>
    <property type="match status" value="1"/>
</dbReference>
<dbReference type="SUPFAM" id="SSF49367">
    <property type="entry name" value="Superoxide reductase-like"/>
    <property type="match status" value="1"/>
</dbReference>
<feature type="domain" description="HTH cro/C1-type" evidence="2">
    <location>
        <begin position="10"/>
        <end position="64"/>
    </location>
</feature>
<name>A0A9D9H9W6_9SPIR</name>
<accession>A0A9D9H9W6</accession>
<protein>
    <submittedName>
        <fullName evidence="3">Helix-turn-helix domain-containing protein</fullName>
    </submittedName>
</protein>
<comment type="caution">
    <text evidence="3">The sequence shown here is derived from an EMBL/GenBank/DDBJ whole genome shotgun (WGS) entry which is preliminary data.</text>
</comment>
<dbReference type="SMART" id="SM00530">
    <property type="entry name" value="HTH_XRE"/>
    <property type="match status" value="1"/>
</dbReference>
<reference evidence="3" key="1">
    <citation type="submission" date="2020-10" db="EMBL/GenBank/DDBJ databases">
        <authorList>
            <person name="Gilroy R."/>
        </authorList>
    </citation>
    <scope>NUCLEOTIDE SEQUENCE</scope>
    <source>
        <strain evidence="3">11167</strain>
    </source>
</reference>
<dbReference type="AlphaFoldDB" id="A0A9D9H9W6"/>
<evidence type="ECO:0000256" key="1">
    <source>
        <dbReference type="ARBA" id="ARBA00023125"/>
    </source>
</evidence>
<dbReference type="GO" id="GO:0003677">
    <property type="term" value="F:DNA binding"/>
    <property type="evidence" value="ECO:0007669"/>
    <property type="project" value="UniProtKB-KW"/>
</dbReference>
<dbReference type="PANTHER" id="PTHR46558:SF3">
    <property type="entry name" value="TRANSCRIPTIONAL REGULATOR"/>
    <property type="match status" value="1"/>
</dbReference>
<dbReference type="InterPro" id="IPR036073">
    <property type="entry name" value="Desulfoferrodoxin_Fe-bd_dom_sf"/>
</dbReference>
<evidence type="ECO:0000313" key="4">
    <source>
        <dbReference type="Proteomes" id="UP000823633"/>
    </source>
</evidence>
<proteinExistence type="predicted"/>
<dbReference type="InterPro" id="IPR001387">
    <property type="entry name" value="Cro/C1-type_HTH"/>
</dbReference>
<dbReference type="PANTHER" id="PTHR46558">
    <property type="entry name" value="TRACRIPTIONAL REGULATORY PROTEIN-RELATED-RELATED"/>
    <property type="match status" value="1"/>
</dbReference>
<dbReference type="Gene3D" id="2.60.40.730">
    <property type="entry name" value="SOR catalytic domain"/>
    <property type="match status" value="1"/>
</dbReference>
<dbReference type="EMBL" id="JADIMU010000040">
    <property type="protein sequence ID" value="MBO8443324.1"/>
    <property type="molecule type" value="Genomic_DNA"/>
</dbReference>
<dbReference type="GO" id="GO:0005506">
    <property type="term" value="F:iron ion binding"/>
    <property type="evidence" value="ECO:0007669"/>
    <property type="project" value="InterPro"/>
</dbReference>
<evidence type="ECO:0000259" key="2">
    <source>
        <dbReference type="PROSITE" id="PS50943"/>
    </source>
</evidence>
<dbReference type="Pfam" id="PF01381">
    <property type="entry name" value="HTH_3"/>
    <property type="match status" value="1"/>
</dbReference>